<keyword evidence="5" id="KW-0472">Membrane</keyword>
<dbReference type="InParanoid" id="A0A1E1LS27"/>
<dbReference type="AlphaFoldDB" id="A0A1E1LS27"/>
<dbReference type="GO" id="GO:0071949">
    <property type="term" value="F:FAD binding"/>
    <property type="evidence" value="ECO:0007669"/>
    <property type="project" value="InterPro"/>
</dbReference>
<feature type="transmembrane region" description="Helical" evidence="5">
    <location>
        <begin position="762"/>
        <end position="789"/>
    </location>
</feature>
<sequence>MAEEKTPERLRVIIVGASVSGLTLAHCLELNPHVDYVLLEGRDEIHPEVGASIVILPNGSRIFDQLGFLDDVLEAQESLVQTMTWSENGDLLATSDAPALMKKRTGYAMAFLTRRNLLKILYSNIKEKAKVLTSKRVKNVEVSSTGVTAICGDGSTYDGDLIVGADGIHSAVRGKMQDYIDILQPGAAEKDRNSISAEYTCIFGLGTQPKGSVLTVGDSHRTYGKNHSTLSFVGSGGVLYWFLFSKLDKRYHGKDIPRYGKEHMEEGVKPFKNILMAPGVPYGKVWECRTFANMSCLEESQNQHWVSDRMVCIGDAAHKMTPNMGAGGNAAVESAAALANQIAKLPLKPSQVEIRECLDAFYTKRNMRANLICDAANGLTRIEALNTMSDKIVALHVLPKLGDALWDLTCETIMGAECIESLPLPTRSQESTMAWDPESGIGKKESPLIRALWALPLLSITYICQETMWQTVGNLTFLASKAGSLNLGNGVVIPTVSRFVGFSAIDNVLAKFVALFTPAITGLDPIGKMQGIAFLADMISVQTIWLIESIRRGNLTTTSYLMHTLLSVAFQVKGLGFIAPIYYFLHYVQSPLSMYAAPDNRLTNIASAKVIVPTIAISYIIPSVAMFAAPGIANKQLINGLFFQPFPLYAALVHRLLTKTVKDTTQKDRIENVTADMMWLRLAYGFATATAAAAYLYVSLTSPVPLSEVFFKGISNPSEALPLITGAAKVFRYDQITAFTAGALWVLLSFKDLKKAKKIQTGWLGVVGVFAGTTLFAGPGAGMTVMWAWREECLAKGKNQGMLAQKGDDC</sequence>
<feature type="transmembrane region" description="Helical" evidence="5">
    <location>
        <begin position="560"/>
        <end position="585"/>
    </location>
</feature>
<keyword evidence="2" id="KW-0285">Flavoprotein</keyword>
<accession>A0A1E1LS27</accession>
<dbReference type="Proteomes" id="UP000178129">
    <property type="component" value="Unassembled WGS sequence"/>
</dbReference>
<reference evidence="8" key="1">
    <citation type="submission" date="2016-03" db="EMBL/GenBank/DDBJ databases">
        <authorList>
            <person name="Ploux O."/>
        </authorList>
    </citation>
    <scope>NUCLEOTIDE SEQUENCE [LARGE SCALE GENOMIC DNA]</scope>
    <source>
        <strain evidence="8">UK7</strain>
    </source>
</reference>
<feature type="domain" description="FAD-binding" evidence="6">
    <location>
        <begin position="301"/>
        <end position="345"/>
    </location>
</feature>
<feature type="domain" description="FAD-binding" evidence="6">
    <location>
        <begin position="10"/>
        <end position="175"/>
    </location>
</feature>
<dbReference type="PANTHER" id="PTHR47356:SF2">
    <property type="entry name" value="FAD-BINDING DOMAIN-CONTAINING PROTEIN-RELATED"/>
    <property type="match status" value="1"/>
</dbReference>
<keyword evidence="5" id="KW-0812">Transmembrane</keyword>
<comment type="similarity">
    <text evidence="1">Belongs to the paxM FAD-dependent monooxygenase family.</text>
</comment>
<protein>
    <recommendedName>
        <fullName evidence="6">FAD-binding domain-containing protein</fullName>
    </recommendedName>
</protein>
<dbReference type="PANTHER" id="PTHR47356">
    <property type="entry name" value="FAD-DEPENDENT MONOOXYGENASE ASQG-RELATED"/>
    <property type="match status" value="1"/>
</dbReference>
<dbReference type="SUPFAM" id="SSF51905">
    <property type="entry name" value="FAD/NAD(P)-binding domain"/>
    <property type="match status" value="1"/>
</dbReference>
<evidence type="ECO:0000313" key="7">
    <source>
        <dbReference type="EMBL" id="CZT13302.1"/>
    </source>
</evidence>
<evidence type="ECO:0000256" key="1">
    <source>
        <dbReference type="ARBA" id="ARBA00007992"/>
    </source>
</evidence>
<keyword evidence="3" id="KW-0274">FAD</keyword>
<dbReference type="PRINTS" id="PR00420">
    <property type="entry name" value="RNGMNOXGNASE"/>
</dbReference>
<evidence type="ECO:0000259" key="6">
    <source>
        <dbReference type="Pfam" id="PF01494"/>
    </source>
</evidence>
<feature type="transmembrane region" description="Helical" evidence="5">
    <location>
        <begin position="610"/>
        <end position="632"/>
    </location>
</feature>
<keyword evidence="5" id="KW-1133">Transmembrane helix</keyword>
<keyword evidence="4" id="KW-0560">Oxidoreductase</keyword>
<dbReference type="EMBL" id="FJUW01000085">
    <property type="protein sequence ID" value="CZT13302.1"/>
    <property type="molecule type" value="Genomic_DNA"/>
</dbReference>
<evidence type="ECO:0000256" key="3">
    <source>
        <dbReference type="ARBA" id="ARBA00022827"/>
    </source>
</evidence>
<dbReference type="GO" id="GO:0004497">
    <property type="term" value="F:monooxygenase activity"/>
    <property type="evidence" value="ECO:0007669"/>
    <property type="project" value="InterPro"/>
</dbReference>
<proteinExistence type="inferred from homology"/>
<evidence type="ECO:0000256" key="4">
    <source>
        <dbReference type="ARBA" id="ARBA00023002"/>
    </source>
</evidence>
<dbReference type="InterPro" id="IPR002938">
    <property type="entry name" value="FAD-bd"/>
</dbReference>
<gene>
    <name evidence="7" type="ORF">RCO7_05260</name>
</gene>
<comment type="caution">
    <text evidence="7">The sequence shown here is derived from an EMBL/GenBank/DDBJ whole genome shotgun (WGS) entry which is preliminary data.</text>
</comment>
<evidence type="ECO:0000313" key="8">
    <source>
        <dbReference type="Proteomes" id="UP000178129"/>
    </source>
</evidence>
<dbReference type="STRING" id="914237.A0A1E1LS27"/>
<evidence type="ECO:0000256" key="5">
    <source>
        <dbReference type="SAM" id="Phobius"/>
    </source>
</evidence>
<evidence type="ECO:0000256" key="2">
    <source>
        <dbReference type="ARBA" id="ARBA00022630"/>
    </source>
</evidence>
<organism evidence="7 8">
    <name type="scientific">Rhynchosporium graminicola</name>
    <dbReference type="NCBI Taxonomy" id="2792576"/>
    <lineage>
        <taxon>Eukaryota</taxon>
        <taxon>Fungi</taxon>
        <taxon>Dikarya</taxon>
        <taxon>Ascomycota</taxon>
        <taxon>Pezizomycotina</taxon>
        <taxon>Leotiomycetes</taxon>
        <taxon>Helotiales</taxon>
        <taxon>Ploettnerulaceae</taxon>
        <taxon>Rhynchosporium</taxon>
    </lineage>
</organism>
<dbReference type="InterPro" id="IPR050562">
    <property type="entry name" value="FAD_mOase_fung"/>
</dbReference>
<feature type="transmembrane region" description="Helical" evidence="5">
    <location>
        <begin position="678"/>
        <end position="698"/>
    </location>
</feature>
<feature type="transmembrane region" description="Helical" evidence="5">
    <location>
        <begin position="638"/>
        <end position="657"/>
    </location>
</feature>
<keyword evidence="8" id="KW-1185">Reference proteome</keyword>
<name>A0A1E1LS27_9HELO</name>
<dbReference type="Pfam" id="PF01494">
    <property type="entry name" value="FAD_binding_3"/>
    <property type="match status" value="2"/>
</dbReference>
<dbReference type="Gene3D" id="3.50.50.60">
    <property type="entry name" value="FAD/NAD(P)-binding domain"/>
    <property type="match status" value="1"/>
</dbReference>
<dbReference type="InterPro" id="IPR036188">
    <property type="entry name" value="FAD/NAD-bd_sf"/>
</dbReference>
<feature type="transmembrane region" description="Helical" evidence="5">
    <location>
        <begin position="730"/>
        <end position="750"/>
    </location>
</feature>